<dbReference type="SUPFAM" id="SSF57667">
    <property type="entry name" value="beta-beta-alpha zinc fingers"/>
    <property type="match status" value="1"/>
</dbReference>
<dbReference type="GO" id="GO:0008270">
    <property type="term" value="F:zinc ion binding"/>
    <property type="evidence" value="ECO:0007669"/>
    <property type="project" value="UniProtKB-KW"/>
</dbReference>
<keyword evidence="6" id="KW-0238">DNA-binding</keyword>
<name>A0A0A9Z176_LYGHE</name>
<dbReference type="AlphaFoldDB" id="A0A0A9Z176"/>
<keyword evidence="5" id="KW-0862">Zinc</keyword>
<evidence type="ECO:0000256" key="8">
    <source>
        <dbReference type="ARBA" id="ARBA00037948"/>
    </source>
</evidence>
<evidence type="ECO:0000256" key="7">
    <source>
        <dbReference type="ARBA" id="ARBA00023242"/>
    </source>
</evidence>
<dbReference type="GO" id="GO:0000981">
    <property type="term" value="F:DNA-binding transcription factor activity, RNA polymerase II-specific"/>
    <property type="evidence" value="ECO:0007669"/>
    <property type="project" value="TreeGrafter"/>
</dbReference>
<protein>
    <recommendedName>
        <fullName evidence="10">C2H2-type domain-containing protein</fullName>
    </recommendedName>
</protein>
<feature type="domain" description="C2H2-type" evidence="10">
    <location>
        <begin position="63"/>
        <end position="86"/>
    </location>
</feature>
<gene>
    <name evidence="11" type="ORF">CM83_102848</name>
</gene>
<dbReference type="PANTHER" id="PTHR24388:SF54">
    <property type="entry name" value="PROTEIN ESCARGOT"/>
    <property type="match status" value="1"/>
</dbReference>
<dbReference type="GO" id="GO:0000978">
    <property type="term" value="F:RNA polymerase II cis-regulatory region sequence-specific DNA binding"/>
    <property type="evidence" value="ECO:0007669"/>
    <property type="project" value="TreeGrafter"/>
</dbReference>
<evidence type="ECO:0000256" key="2">
    <source>
        <dbReference type="ARBA" id="ARBA00022723"/>
    </source>
</evidence>
<comment type="similarity">
    <text evidence="8">Belongs to the snail C2H2-type zinc-finger protein family.</text>
</comment>
<dbReference type="SMART" id="SM00355">
    <property type="entry name" value="ZnF_C2H2"/>
    <property type="match status" value="4"/>
</dbReference>
<keyword evidence="4 9" id="KW-0863">Zinc-finger</keyword>
<dbReference type="InterPro" id="IPR013087">
    <property type="entry name" value="Znf_C2H2_type"/>
</dbReference>
<accession>A0A0A9Z176</accession>
<evidence type="ECO:0000256" key="4">
    <source>
        <dbReference type="ARBA" id="ARBA00022771"/>
    </source>
</evidence>
<evidence type="ECO:0000256" key="6">
    <source>
        <dbReference type="ARBA" id="ARBA00023125"/>
    </source>
</evidence>
<keyword evidence="3" id="KW-0677">Repeat</keyword>
<reference evidence="11" key="2">
    <citation type="submission" date="2014-07" db="EMBL/GenBank/DDBJ databases">
        <authorList>
            <person name="Hull J."/>
        </authorList>
    </citation>
    <scope>NUCLEOTIDE SEQUENCE</scope>
</reference>
<dbReference type="PROSITE" id="PS50157">
    <property type="entry name" value="ZINC_FINGER_C2H2_2"/>
    <property type="match status" value="1"/>
</dbReference>
<evidence type="ECO:0000313" key="11">
    <source>
        <dbReference type="EMBL" id="JAG35560.1"/>
    </source>
</evidence>
<keyword evidence="2" id="KW-0479">Metal-binding</keyword>
<dbReference type="Gene3D" id="3.30.160.60">
    <property type="entry name" value="Classic Zinc Finger"/>
    <property type="match status" value="2"/>
</dbReference>
<dbReference type="InterPro" id="IPR050527">
    <property type="entry name" value="Snail/Krueppel_Znf"/>
</dbReference>
<dbReference type="EMBL" id="GBHO01008044">
    <property type="protein sequence ID" value="JAG35560.1"/>
    <property type="molecule type" value="Transcribed_RNA"/>
</dbReference>
<dbReference type="InterPro" id="IPR036236">
    <property type="entry name" value="Znf_C2H2_sf"/>
</dbReference>
<evidence type="ECO:0000256" key="1">
    <source>
        <dbReference type="ARBA" id="ARBA00004123"/>
    </source>
</evidence>
<feature type="non-terminal residue" evidence="11">
    <location>
        <position position="137"/>
    </location>
</feature>
<dbReference type="GO" id="GO:0005634">
    <property type="term" value="C:nucleus"/>
    <property type="evidence" value="ECO:0007669"/>
    <property type="project" value="UniProtKB-SubCell"/>
</dbReference>
<dbReference type="PANTHER" id="PTHR24388">
    <property type="entry name" value="ZINC FINGER PROTEIN"/>
    <property type="match status" value="1"/>
</dbReference>
<organism evidence="11">
    <name type="scientific">Lygus hesperus</name>
    <name type="common">Western plant bug</name>
    <dbReference type="NCBI Taxonomy" id="30085"/>
    <lineage>
        <taxon>Eukaryota</taxon>
        <taxon>Metazoa</taxon>
        <taxon>Ecdysozoa</taxon>
        <taxon>Arthropoda</taxon>
        <taxon>Hexapoda</taxon>
        <taxon>Insecta</taxon>
        <taxon>Pterygota</taxon>
        <taxon>Neoptera</taxon>
        <taxon>Paraneoptera</taxon>
        <taxon>Hemiptera</taxon>
        <taxon>Heteroptera</taxon>
        <taxon>Panheteroptera</taxon>
        <taxon>Cimicomorpha</taxon>
        <taxon>Miridae</taxon>
        <taxon>Mirini</taxon>
        <taxon>Lygus</taxon>
    </lineage>
</organism>
<evidence type="ECO:0000259" key="10">
    <source>
        <dbReference type="PROSITE" id="PS50157"/>
    </source>
</evidence>
<feature type="non-terminal residue" evidence="11">
    <location>
        <position position="1"/>
    </location>
</feature>
<sequence>NDLFELGLHTKKLHSKKYNYRCFICATTAYNTKTPYDMKTYEHESLRALQFHVATVHRGEKCYMCPKCDRYFKSKVAVKNHQGTAHKEQLFECRICTYKCETAKILETHLSVHNSTMEECPICGKRFSQSKMAGHVR</sequence>
<evidence type="ECO:0000256" key="5">
    <source>
        <dbReference type="ARBA" id="ARBA00022833"/>
    </source>
</evidence>
<reference evidence="11" key="1">
    <citation type="journal article" date="2014" name="PLoS ONE">
        <title>Transcriptome-Based Identification of ABC Transporters in the Western Tarnished Plant Bug Lygus hesperus.</title>
        <authorList>
            <person name="Hull J.J."/>
            <person name="Chaney K."/>
            <person name="Geib S.M."/>
            <person name="Fabrick J.A."/>
            <person name="Brent C.S."/>
            <person name="Walsh D."/>
            <person name="Lavine L.C."/>
        </authorList>
    </citation>
    <scope>NUCLEOTIDE SEQUENCE</scope>
</reference>
<dbReference type="Pfam" id="PF00096">
    <property type="entry name" value="zf-C2H2"/>
    <property type="match status" value="1"/>
</dbReference>
<proteinExistence type="inferred from homology"/>
<comment type="subcellular location">
    <subcellularLocation>
        <location evidence="1">Nucleus</location>
    </subcellularLocation>
</comment>
<evidence type="ECO:0000256" key="3">
    <source>
        <dbReference type="ARBA" id="ARBA00022737"/>
    </source>
</evidence>
<keyword evidence="7" id="KW-0539">Nucleus</keyword>
<evidence type="ECO:0000256" key="9">
    <source>
        <dbReference type="PROSITE-ProRule" id="PRU00042"/>
    </source>
</evidence>
<dbReference type="PROSITE" id="PS00028">
    <property type="entry name" value="ZINC_FINGER_C2H2_1"/>
    <property type="match status" value="2"/>
</dbReference>